<dbReference type="Proteomes" id="UP000324222">
    <property type="component" value="Unassembled WGS sequence"/>
</dbReference>
<protein>
    <submittedName>
        <fullName evidence="1">Uncharacterized protein</fullName>
    </submittedName>
</protein>
<reference evidence="1 2" key="1">
    <citation type="submission" date="2019-05" db="EMBL/GenBank/DDBJ databases">
        <title>Another draft genome of Portunus trituberculatus and its Hox gene families provides insights of decapod evolution.</title>
        <authorList>
            <person name="Jeong J.-H."/>
            <person name="Song I."/>
            <person name="Kim S."/>
            <person name="Choi T."/>
            <person name="Kim D."/>
            <person name="Ryu S."/>
            <person name="Kim W."/>
        </authorList>
    </citation>
    <scope>NUCLEOTIDE SEQUENCE [LARGE SCALE GENOMIC DNA]</scope>
    <source>
        <tissue evidence="1">Muscle</tissue>
    </source>
</reference>
<name>A0A5B7I5Q5_PORTR</name>
<evidence type="ECO:0000313" key="2">
    <source>
        <dbReference type="Proteomes" id="UP000324222"/>
    </source>
</evidence>
<dbReference type="EMBL" id="VSRR010045352">
    <property type="protein sequence ID" value="MPC77229.1"/>
    <property type="molecule type" value="Genomic_DNA"/>
</dbReference>
<sequence>MSNYFIWRGGTNHKNAARSIVCGALAAAGVEAAALRAAAVRVKVARGVTVSWVSLLPLHRHSRQNYLFSVSTIMPYRTSLRLCLCLLLRLLPLTLIPSSRHATSS</sequence>
<proteinExistence type="predicted"/>
<organism evidence="1 2">
    <name type="scientific">Portunus trituberculatus</name>
    <name type="common">Swimming crab</name>
    <name type="synonym">Neptunus trituberculatus</name>
    <dbReference type="NCBI Taxonomy" id="210409"/>
    <lineage>
        <taxon>Eukaryota</taxon>
        <taxon>Metazoa</taxon>
        <taxon>Ecdysozoa</taxon>
        <taxon>Arthropoda</taxon>
        <taxon>Crustacea</taxon>
        <taxon>Multicrustacea</taxon>
        <taxon>Malacostraca</taxon>
        <taxon>Eumalacostraca</taxon>
        <taxon>Eucarida</taxon>
        <taxon>Decapoda</taxon>
        <taxon>Pleocyemata</taxon>
        <taxon>Brachyura</taxon>
        <taxon>Eubrachyura</taxon>
        <taxon>Portunoidea</taxon>
        <taxon>Portunidae</taxon>
        <taxon>Portuninae</taxon>
        <taxon>Portunus</taxon>
    </lineage>
</organism>
<accession>A0A5B7I5Q5</accession>
<keyword evidence="2" id="KW-1185">Reference proteome</keyword>
<comment type="caution">
    <text evidence="1">The sequence shown here is derived from an EMBL/GenBank/DDBJ whole genome shotgun (WGS) entry which is preliminary data.</text>
</comment>
<gene>
    <name evidence="1" type="ORF">E2C01_071677</name>
</gene>
<evidence type="ECO:0000313" key="1">
    <source>
        <dbReference type="EMBL" id="MPC77229.1"/>
    </source>
</evidence>
<dbReference type="AlphaFoldDB" id="A0A5B7I5Q5"/>